<organism evidence="6 7">
    <name type="scientific">Tenebrio molitor</name>
    <name type="common">Yellow mealworm beetle</name>
    <dbReference type="NCBI Taxonomy" id="7067"/>
    <lineage>
        <taxon>Eukaryota</taxon>
        <taxon>Metazoa</taxon>
        <taxon>Ecdysozoa</taxon>
        <taxon>Arthropoda</taxon>
        <taxon>Hexapoda</taxon>
        <taxon>Insecta</taxon>
        <taxon>Pterygota</taxon>
        <taxon>Neoptera</taxon>
        <taxon>Endopterygota</taxon>
        <taxon>Coleoptera</taxon>
        <taxon>Polyphaga</taxon>
        <taxon>Cucujiformia</taxon>
        <taxon>Tenebrionidae</taxon>
        <taxon>Tenebrio</taxon>
    </lineage>
</organism>
<dbReference type="CDD" id="cd01647">
    <property type="entry name" value="RT_LTR"/>
    <property type="match status" value="1"/>
</dbReference>
<dbReference type="CDD" id="cd00303">
    <property type="entry name" value="retropepsin_like"/>
    <property type="match status" value="1"/>
</dbReference>
<evidence type="ECO:0000256" key="1">
    <source>
        <dbReference type="ARBA" id="ARBA00022679"/>
    </source>
</evidence>
<keyword evidence="2" id="KW-0548">Nucleotidyltransferase</keyword>
<dbReference type="Gene3D" id="3.30.70.270">
    <property type="match status" value="1"/>
</dbReference>
<dbReference type="Pfam" id="PF13650">
    <property type="entry name" value="Asp_protease_2"/>
    <property type="match status" value="1"/>
</dbReference>
<keyword evidence="3" id="KW-0540">Nuclease</keyword>
<keyword evidence="4" id="KW-0255">Endonuclease</keyword>
<name>A0A8J6HRH3_TENMO</name>
<protein>
    <recommendedName>
        <fullName evidence="5">Reverse transcriptase domain-containing protein</fullName>
    </recommendedName>
</protein>
<dbReference type="SUPFAM" id="SSF56672">
    <property type="entry name" value="DNA/RNA polymerases"/>
    <property type="match status" value="1"/>
</dbReference>
<proteinExistence type="predicted"/>
<sequence length="1410" mass="163051">MTGTKFTKKTGTLNQGKENEELNIAKLVLTLTLNDDVQDFQLSSSDPEFGLFDDIVCQGKTSSQKFKYAIQLKHINGFEKKLKVLDFQKKTGKFGVLTYCNNYLEVESSCETFDVILYTNRTLDWETTQDKFVINDGTDKFSVLMTECQAHPLLSTNEKNCCYKFQIVQDDNDTVAMDATKMTKYVKFFDKFYLYVDQMNVQQLWDHLFNKFKEEFGCNTDYHVKKYLHFIQNWNDCEKKKIKLNKSMMKNVLVFNLLSRKIRPPQLAKEPISEKMKTLRQAILKFDITVFSKENEDLVKTIWAFDTTEFLEDSNTQELVENYRFVTKNKTYLKLLWLRDEYPLLVVDSDITRKAISLSSTKKFILFGDNDNIDHFANLSVLRKLSDLEEHAEIYNTVVDTFKCAIQLKINAFPLRKFLQENKKIQEIVTTDKLVSMINGPLVICPDNEVLPPFYITRDISRNIIIDVRFFEKMDQDTLVFICCWKKNSKLLEGFRIVDVEELMKNDEHGEESGKVIYVSESKCSWEKFQECCSKMKKAKAHQFSMTEGEQLEWVRSRNGLEDLEGFREEQRSMKESELLKYENNINIVCAESGMGKTELMKSVKNKSCYKSWTIMIYARNHSQHFKEKKDDVNAFKEYIVDRIYKRYEEFELQFLKMLIIDAKSIVVRYIWDGLEEVSCKNLEMILKVIEDLSRAGSKHWITSWNNLKEKLEQRFNTFSWTIKEFDEDQQKKYIDDKLAHLSHNSKKTSENIIATIRSCSCDGVLGIPLLVYILTELFSVKSSGSRHEWLTDGSFSLAKLYHQFVEEKFYCYFKDRLGCNLNNEGQTKRNESRKNKRIVNYEKVAMKMYFEGDVVSKMDVDKFLNKIKSGSDDVGIITRVTETGSSVFLHSSFGEYFAGVPTAPYTAEFPEHSPDFSAIPSSSRNLNIPSCNREQHHSTPLPEIRHENNSPRYQGRIELIPEFSGSTDVTNKRNITCSYCKKDGHTREMCFKLKARKENSQPAQVQQISKDDAKYHINAKINNQTVTAYVDFGSACNLIKLEKAQELQLTIDKERAITIRGYGGALVPTLGLIQANENVDSVTRSVPVYAVKNHHQEVDLLIGRPFTESSNTYVIKSADTLTFYEEAEFELLSSFHVEEICNKLAIHAEENTTVVPGINKIAVRTNLNQGILTVYSISYANTLLRKGQCVARGIPSGQSQTEVPVRPSLLTEAQQTRLDKLLKDYDDCFAASTSELGNTNVEMRIKLTSTVPVCYKPYRLSFYEREVVRKIVADLMENNIIEPTVSEYASPILLVKKKSGEIRMVVDYRKLNSITEKDHYPLPNIEDQLERLAGHTCFTTLDMASGYHQFRVAEDSKPFIAFKYIGPVQVTEVLPNDRYRVQSLSKDRRRFRGVVASDRMKIFTAQKSK</sequence>
<evidence type="ECO:0000256" key="2">
    <source>
        <dbReference type="ARBA" id="ARBA00022695"/>
    </source>
</evidence>
<dbReference type="Proteomes" id="UP000719412">
    <property type="component" value="Unassembled WGS sequence"/>
</dbReference>
<evidence type="ECO:0000256" key="4">
    <source>
        <dbReference type="ARBA" id="ARBA00022759"/>
    </source>
</evidence>
<feature type="domain" description="Reverse transcriptase" evidence="5">
    <location>
        <begin position="1296"/>
        <end position="1381"/>
    </location>
</feature>
<keyword evidence="4" id="KW-0378">Hydrolase</keyword>
<dbReference type="SUPFAM" id="SSF50630">
    <property type="entry name" value="Acid proteases"/>
    <property type="match status" value="1"/>
</dbReference>
<dbReference type="InterPro" id="IPR050951">
    <property type="entry name" value="Retrovirus_Pol_polyprotein"/>
</dbReference>
<evidence type="ECO:0000313" key="7">
    <source>
        <dbReference type="Proteomes" id="UP000719412"/>
    </source>
</evidence>
<dbReference type="Gene3D" id="3.10.10.10">
    <property type="entry name" value="HIV Type 1 Reverse Transcriptase, subunit A, domain 1"/>
    <property type="match status" value="1"/>
</dbReference>
<gene>
    <name evidence="6" type="ORF">GEV33_002455</name>
</gene>
<dbReference type="InterPro" id="IPR021109">
    <property type="entry name" value="Peptidase_aspartic_dom_sf"/>
</dbReference>
<evidence type="ECO:0000259" key="5">
    <source>
        <dbReference type="Pfam" id="PF00078"/>
    </source>
</evidence>
<evidence type="ECO:0000313" key="6">
    <source>
        <dbReference type="EMBL" id="KAH0820336.1"/>
    </source>
</evidence>
<dbReference type="Gene3D" id="3.40.50.300">
    <property type="entry name" value="P-loop containing nucleotide triphosphate hydrolases"/>
    <property type="match status" value="1"/>
</dbReference>
<dbReference type="InterPro" id="IPR043502">
    <property type="entry name" value="DNA/RNA_pol_sf"/>
</dbReference>
<keyword evidence="7" id="KW-1185">Reference proteome</keyword>
<keyword evidence="1" id="KW-0808">Transferase</keyword>
<dbReference type="GO" id="GO:0016779">
    <property type="term" value="F:nucleotidyltransferase activity"/>
    <property type="evidence" value="ECO:0007669"/>
    <property type="project" value="UniProtKB-KW"/>
</dbReference>
<dbReference type="InterPro" id="IPR000477">
    <property type="entry name" value="RT_dom"/>
</dbReference>
<reference evidence="6" key="2">
    <citation type="submission" date="2021-08" db="EMBL/GenBank/DDBJ databases">
        <authorList>
            <person name="Eriksson T."/>
        </authorList>
    </citation>
    <scope>NUCLEOTIDE SEQUENCE</scope>
    <source>
        <strain evidence="6">Stoneville</strain>
        <tissue evidence="6">Whole head</tissue>
    </source>
</reference>
<accession>A0A8J6HRH3</accession>
<reference evidence="6" key="1">
    <citation type="journal article" date="2020" name="J Insects Food Feed">
        <title>The yellow mealworm (Tenebrio molitor) genome: a resource for the emerging insects as food and feed industry.</title>
        <authorList>
            <person name="Eriksson T."/>
            <person name="Andere A."/>
            <person name="Kelstrup H."/>
            <person name="Emery V."/>
            <person name="Picard C."/>
        </authorList>
    </citation>
    <scope>NUCLEOTIDE SEQUENCE</scope>
    <source>
        <strain evidence="6">Stoneville</strain>
        <tissue evidence="6">Whole head</tissue>
    </source>
</reference>
<dbReference type="GO" id="GO:0004519">
    <property type="term" value="F:endonuclease activity"/>
    <property type="evidence" value="ECO:0007669"/>
    <property type="project" value="UniProtKB-KW"/>
</dbReference>
<dbReference type="GO" id="GO:0071897">
    <property type="term" value="P:DNA biosynthetic process"/>
    <property type="evidence" value="ECO:0007669"/>
    <property type="project" value="UniProtKB-ARBA"/>
</dbReference>
<dbReference type="InterPro" id="IPR027417">
    <property type="entry name" value="P-loop_NTPase"/>
</dbReference>
<dbReference type="Gene3D" id="2.40.70.10">
    <property type="entry name" value="Acid Proteases"/>
    <property type="match status" value="1"/>
</dbReference>
<dbReference type="InterPro" id="IPR043128">
    <property type="entry name" value="Rev_trsase/Diguanyl_cyclase"/>
</dbReference>
<evidence type="ECO:0000256" key="3">
    <source>
        <dbReference type="ARBA" id="ARBA00022722"/>
    </source>
</evidence>
<dbReference type="Pfam" id="PF00078">
    <property type="entry name" value="RVT_1"/>
    <property type="match status" value="1"/>
</dbReference>
<dbReference type="PANTHER" id="PTHR37984:SF5">
    <property type="entry name" value="PROTEIN NYNRIN-LIKE"/>
    <property type="match status" value="1"/>
</dbReference>
<dbReference type="PANTHER" id="PTHR37984">
    <property type="entry name" value="PROTEIN CBG26694"/>
    <property type="match status" value="1"/>
</dbReference>
<comment type="caution">
    <text evidence="6">The sequence shown here is derived from an EMBL/GenBank/DDBJ whole genome shotgun (WGS) entry which is preliminary data.</text>
</comment>
<dbReference type="EMBL" id="JABDTM020012150">
    <property type="protein sequence ID" value="KAH0820336.1"/>
    <property type="molecule type" value="Genomic_DNA"/>
</dbReference>